<reference evidence="1" key="1">
    <citation type="submission" date="2019-12" db="EMBL/GenBank/DDBJ databases">
        <title>Genome sequencing and annotation of Brassica cretica.</title>
        <authorList>
            <person name="Studholme D.J."/>
            <person name="Sarris P.F."/>
        </authorList>
    </citation>
    <scope>NUCLEOTIDE SEQUENCE</scope>
    <source>
        <strain evidence="1">PFS-102/07</strain>
        <tissue evidence="1">Leaf</tissue>
    </source>
</reference>
<organism evidence="1">
    <name type="scientific">Brassica cretica</name>
    <name type="common">Mustard</name>
    <dbReference type="NCBI Taxonomy" id="69181"/>
    <lineage>
        <taxon>Eukaryota</taxon>
        <taxon>Viridiplantae</taxon>
        <taxon>Streptophyta</taxon>
        <taxon>Embryophyta</taxon>
        <taxon>Tracheophyta</taxon>
        <taxon>Spermatophyta</taxon>
        <taxon>Magnoliopsida</taxon>
        <taxon>eudicotyledons</taxon>
        <taxon>Gunneridae</taxon>
        <taxon>Pentapetalae</taxon>
        <taxon>rosids</taxon>
        <taxon>malvids</taxon>
        <taxon>Brassicales</taxon>
        <taxon>Brassicaceae</taxon>
        <taxon>Brassiceae</taxon>
        <taxon>Brassica</taxon>
    </lineage>
</organism>
<name>A0A8S9M8N2_BRACR</name>
<proteinExistence type="predicted"/>
<accession>A0A8S9M8N2</accession>
<sequence length="183" mass="20925">MENLSKAFSLLAFADESGPSASPPSSSSSSSTGIFRFRISGVRFMFSYIYDRFIFDEDLKSSSEKERGIRSKSVKNMKLRKAKEANQDIGDHSLHLKPLGELIPSTKLHWISQILHHLNWPFLEPICFKSRRLVFYTFGCDLAICFINQKLPKAPRIFPKLSRYKQLNTFSILAEILSFKPNG</sequence>
<dbReference type="EMBL" id="QGKY02000089">
    <property type="protein sequence ID" value="KAF2615382.1"/>
    <property type="molecule type" value="Genomic_DNA"/>
</dbReference>
<protein>
    <submittedName>
        <fullName evidence="1">Uncharacterized protein</fullName>
    </submittedName>
</protein>
<evidence type="ECO:0000313" key="1">
    <source>
        <dbReference type="EMBL" id="KAF2615382.1"/>
    </source>
</evidence>
<comment type="caution">
    <text evidence="1">The sequence shown here is derived from an EMBL/GenBank/DDBJ whole genome shotgun (WGS) entry which is preliminary data.</text>
</comment>
<gene>
    <name evidence="1" type="ORF">F2Q70_00008993</name>
</gene>
<dbReference type="AlphaFoldDB" id="A0A8S9M8N2"/>